<proteinExistence type="predicted"/>
<dbReference type="EMBL" id="CM043027">
    <property type="protein sequence ID" value="KAI4588456.1"/>
    <property type="molecule type" value="Genomic_DNA"/>
</dbReference>
<keyword evidence="2" id="KW-1185">Reference proteome</keyword>
<dbReference type="Proteomes" id="UP001057279">
    <property type="component" value="Linkage Group LG02"/>
</dbReference>
<organism evidence="1 2">
    <name type="scientific">Ovis ammon polii x Ovis aries</name>
    <dbReference type="NCBI Taxonomy" id="2918886"/>
    <lineage>
        <taxon>Eukaryota</taxon>
        <taxon>Metazoa</taxon>
        <taxon>Chordata</taxon>
        <taxon>Craniata</taxon>
        <taxon>Vertebrata</taxon>
        <taxon>Euteleostomi</taxon>
        <taxon>Mammalia</taxon>
        <taxon>Eutheria</taxon>
        <taxon>Laurasiatheria</taxon>
        <taxon>Artiodactyla</taxon>
        <taxon>Ruminantia</taxon>
        <taxon>Pecora</taxon>
        <taxon>Bovidae</taxon>
        <taxon>Caprinae</taxon>
        <taxon>Ovis</taxon>
    </lineage>
</organism>
<sequence length="759" mass="84006">MSHLPMKLLRKKIEKRNLKLRQRNLKLQGASAVSLSETQNGDVSEETVGDGKVKKSLKQSVSAGLSEAQNGDVAKETVGSRKVKKSLKQPMSAGLAEAQNGDTSEEAGVGGKVKKSRKQSMKAGKSGADNGVLPQGAMENVKVKKSVKESVNAGVSEAQNGDVSKETGENVKVKKASKKSTTLTSGEAAMQFPNSESKKKKKKKRKVVDDAGPDSKKAKAEDIGDAEDGAQAPEETEDSVEKPDGEEEDSEVPSLPLGLTGAFEDTSFDSLTNLVNENTLKAIKEMGFTNMTEIQHKSIRPLLEGRDLLAAAKTGSGKTLAFLIPAVELIVKLKFMPRNGTGVLILSPTRELAMQTFGVLKELMTHHVHTYGLIMGGSNRSAEAQKLANGINIVVATPGRLLDHMQNTPGFMYKNLQCLVIDEADRILDVGFEEELKQIIKLLPTRRQTMLFSATQTRKVEDLARISLKKEPLYVGVDDDKANATVDGLEQGYVVCPSEKRFLLLFTFLKKNRKKKLMVFFSSCKSVKYHYELLNYIDLPVMAIHGRQKQNKRTTTFFQFCNADSGILLCTDVAARGLDIPEVDWIVQYDPPDDPKEYIHRVGRTARGLNGRGHALLILRPEELGFLRYLKQSKVPLSEFEFSWSKISDIQSQLEKLIEKNYFLHKSAQEAYKSYIRAYDSHSLKQIFNVNNLNLPQVALSFGFKVPPFVDLNVNSNDGKVRKRGGGGGFGYQKAKKVEKSKIFKHISKKPSDRRQFSH</sequence>
<evidence type="ECO:0000313" key="2">
    <source>
        <dbReference type="Proteomes" id="UP001057279"/>
    </source>
</evidence>
<protein>
    <submittedName>
        <fullName evidence="1">Uncharacterized protein</fullName>
    </submittedName>
</protein>
<name>A0ACB9VG63_9CETA</name>
<gene>
    <name evidence="1" type="ORF">MJG53_002864</name>
</gene>
<evidence type="ECO:0000313" key="1">
    <source>
        <dbReference type="EMBL" id="KAI4588456.1"/>
    </source>
</evidence>
<comment type="caution">
    <text evidence="1">The sequence shown here is derived from an EMBL/GenBank/DDBJ whole genome shotgun (WGS) entry which is preliminary data.</text>
</comment>
<accession>A0ACB9VG63</accession>
<reference evidence="1" key="1">
    <citation type="submission" date="2022-03" db="EMBL/GenBank/DDBJ databases">
        <title>Genomic analyses of argali, domestic sheep and their hybrids provide insights into chromosomal evolution, heterosis and genetic basis of agronomic traits.</title>
        <authorList>
            <person name="Li M."/>
        </authorList>
    </citation>
    <scope>NUCLEOTIDE SEQUENCE</scope>
    <source>
        <strain evidence="1">F1 hybrid</strain>
    </source>
</reference>